<keyword evidence="3" id="KW-1185">Reference proteome</keyword>
<dbReference type="GO" id="GO:0004312">
    <property type="term" value="F:fatty acid synthase activity"/>
    <property type="evidence" value="ECO:0007669"/>
    <property type="project" value="TreeGrafter"/>
</dbReference>
<dbReference type="AlphaFoldDB" id="A0A9N9Q3Z5"/>
<evidence type="ECO:0000259" key="1">
    <source>
        <dbReference type="PROSITE" id="PS52004"/>
    </source>
</evidence>
<dbReference type="InterPro" id="IPR032821">
    <property type="entry name" value="PKS_assoc"/>
</dbReference>
<dbReference type="SUPFAM" id="SSF53901">
    <property type="entry name" value="Thiolase-like"/>
    <property type="match status" value="1"/>
</dbReference>
<dbReference type="Pfam" id="PF02801">
    <property type="entry name" value="Ketoacyl-synt_C"/>
    <property type="match status" value="1"/>
</dbReference>
<organism evidence="2 3">
    <name type="scientific">Hymenoscyphus albidus</name>
    <dbReference type="NCBI Taxonomy" id="595503"/>
    <lineage>
        <taxon>Eukaryota</taxon>
        <taxon>Fungi</taxon>
        <taxon>Dikarya</taxon>
        <taxon>Ascomycota</taxon>
        <taxon>Pezizomycotina</taxon>
        <taxon>Leotiomycetes</taxon>
        <taxon>Helotiales</taxon>
        <taxon>Helotiaceae</taxon>
        <taxon>Hymenoscyphus</taxon>
    </lineage>
</organism>
<dbReference type="Pfam" id="PF16197">
    <property type="entry name" value="KAsynt_C_assoc"/>
    <property type="match status" value="1"/>
</dbReference>
<gene>
    <name evidence="2" type="ORF">HYALB_00011979</name>
</gene>
<feature type="domain" description="Ketosynthase family 3 (KS3)" evidence="1">
    <location>
        <begin position="1"/>
        <end position="161"/>
    </location>
</feature>
<dbReference type="PANTHER" id="PTHR43775">
    <property type="entry name" value="FATTY ACID SYNTHASE"/>
    <property type="match status" value="1"/>
</dbReference>
<protein>
    <recommendedName>
        <fullName evidence="1">Ketosynthase family 3 (KS3) domain-containing protein</fullName>
    </recommendedName>
</protein>
<dbReference type="Proteomes" id="UP000701801">
    <property type="component" value="Unassembled WGS sequence"/>
</dbReference>
<dbReference type="GO" id="GO:0006633">
    <property type="term" value="P:fatty acid biosynthetic process"/>
    <property type="evidence" value="ECO:0007669"/>
    <property type="project" value="TreeGrafter"/>
</dbReference>
<dbReference type="SMART" id="SM00825">
    <property type="entry name" value="PKS_KS"/>
    <property type="match status" value="1"/>
</dbReference>
<proteinExistence type="predicted"/>
<dbReference type="EMBL" id="CAJVRM010000099">
    <property type="protein sequence ID" value="CAG8974309.1"/>
    <property type="molecule type" value="Genomic_DNA"/>
</dbReference>
<dbReference type="InterPro" id="IPR050091">
    <property type="entry name" value="PKS_NRPS_Biosynth_Enz"/>
</dbReference>
<accession>A0A9N9Q3Z5</accession>
<dbReference type="InterPro" id="IPR020841">
    <property type="entry name" value="PKS_Beta-ketoAc_synthase_dom"/>
</dbReference>
<comment type="caution">
    <text evidence="2">The sequence shown here is derived from an EMBL/GenBank/DDBJ whole genome shotgun (WGS) entry which is preliminary data.</text>
</comment>
<dbReference type="OrthoDB" id="329835at2759"/>
<name>A0A9N9Q3Z5_9HELO</name>
<dbReference type="PROSITE" id="PS52004">
    <property type="entry name" value="KS3_2"/>
    <property type="match status" value="1"/>
</dbReference>
<dbReference type="InterPro" id="IPR016039">
    <property type="entry name" value="Thiolase-like"/>
</dbReference>
<dbReference type="GO" id="GO:0044550">
    <property type="term" value="P:secondary metabolite biosynthetic process"/>
    <property type="evidence" value="ECO:0007669"/>
    <property type="project" value="TreeGrafter"/>
</dbReference>
<dbReference type="CDD" id="cd00833">
    <property type="entry name" value="PKS"/>
    <property type="match status" value="1"/>
</dbReference>
<reference evidence="2" key="1">
    <citation type="submission" date="2021-07" db="EMBL/GenBank/DDBJ databases">
        <authorList>
            <person name="Durling M."/>
        </authorList>
    </citation>
    <scope>NUCLEOTIDE SEQUENCE</scope>
</reference>
<dbReference type="Gene3D" id="3.40.47.10">
    <property type="match status" value="1"/>
</dbReference>
<sequence>MGKHRIVRASGITQPSRLAQEQMMTETYEHAGLSPNRTRYVEAHGTGTPVGDPIEASPIGAVFGKYRSTSDPLYCGSIKANIGHLEGASGIAGLMKSILILEKGLIPPNAGFERVNPNIKADSLNLKFPMEITPWPAKGLRRVSVNSFGFGGTNAHIILDDAYHYLQEHGLKGLHNTTFNEGESLQNGFHNHKRFGNSKQNGESDKALKYNEATLGNGDRNSFYEVHSDDYGVSSDDSDCSEGALNLQSRNKNPLQQVC</sequence>
<evidence type="ECO:0000313" key="3">
    <source>
        <dbReference type="Proteomes" id="UP000701801"/>
    </source>
</evidence>
<dbReference type="InterPro" id="IPR014031">
    <property type="entry name" value="Ketoacyl_synth_C"/>
</dbReference>
<dbReference type="PANTHER" id="PTHR43775:SF29">
    <property type="entry name" value="ASPERFURANONE POLYKETIDE SYNTHASE AFOG-RELATED"/>
    <property type="match status" value="1"/>
</dbReference>
<evidence type="ECO:0000313" key="2">
    <source>
        <dbReference type="EMBL" id="CAG8974309.1"/>
    </source>
</evidence>